<dbReference type="InterPro" id="IPR039365">
    <property type="entry name" value="IS701-like"/>
</dbReference>
<dbReference type="PANTHER" id="PTHR33627">
    <property type="entry name" value="TRANSPOSASE"/>
    <property type="match status" value="1"/>
</dbReference>
<dbReference type="InterPro" id="IPR038721">
    <property type="entry name" value="IS701-like_DDE_dom"/>
</dbReference>
<gene>
    <name evidence="3" type="ORF">AQI70_16635</name>
</gene>
<dbReference type="EMBL" id="LMWJ01000011">
    <property type="protein sequence ID" value="KUM75350.1"/>
    <property type="molecule type" value="Genomic_DNA"/>
</dbReference>
<dbReference type="AlphaFoldDB" id="A0A124H1N9"/>
<reference evidence="3 4" key="1">
    <citation type="submission" date="2015-10" db="EMBL/GenBank/DDBJ databases">
        <title>Draft genome sequence of Streptomyces curacoi DSM 40107, type strain for the species Streptomyces curacoi.</title>
        <authorList>
            <person name="Ruckert C."/>
            <person name="Winkler A."/>
            <person name="Kalinowski J."/>
            <person name="Kampfer P."/>
            <person name="Glaeser S."/>
        </authorList>
    </citation>
    <scope>NUCLEOTIDE SEQUENCE [LARGE SCALE GENOMIC DNA]</scope>
    <source>
        <strain evidence="3 4">DSM 40107</strain>
    </source>
</reference>
<evidence type="ECO:0000313" key="4">
    <source>
        <dbReference type="Proteomes" id="UP000054024"/>
    </source>
</evidence>
<dbReference type="Pfam" id="PF13546">
    <property type="entry name" value="DDE_5"/>
    <property type="match status" value="1"/>
</dbReference>
<sequence length="415" mass="45324">MEKHCAPDILDELSDAPVPPADGTDLREFCLQIFGHLSRVDQRRWAHAYVEALLATPGKKSIRRLARTVSSSPAAAQSLRQFVNASPWSWEPALHELASWAAGHGSAGSWSIGRAFLPKRGERSVGVHRHYDPFSNRTLNCQVGYGAFLNIGAAYIPVAWELSLPGPWTDSPQLRQRARIPAVERYRPPWAHVLGLVDTLAARLKPAPLVADLDDDQDVGHLVSRLTRRGHTFVIAVPRNLPVIVDERLGTRHTLPAASHFTLPSGPLDRLALTAPGSGRRPTRLLTVPVHLQGTKSGAPTEGPYQLFTEMGEDNRPGAVWLTNLPHRRLADAVKLTPHAAGPAVAVTAMARWFGLLDFEGRSFPGWHHHMSLVSAAYAYRRLGRSSRRPRGASPARRATAPAPDAAASGFGRAR</sequence>
<keyword evidence="4" id="KW-1185">Reference proteome</keyword>
<evidence type="ECO:0000313" key="3">
    <source>
        <dbReference type="EMBL" id="KUM75350.1"/>
    </source>
</evidence>
<organism evidence="3 4">
    <name type="scientific">Streptomyces curacoi</name>
    <dbReference type="NCBI Taxonomy" id="146536"/>
    <lineage>
        <taxon>Bacteria</taxon>
        <taxon>Bacillati</taxon>
        <taxon>Actinomycetota</taxon>
        <taxon>Actinomycetes</taxon>
        <taxon>Kitasatosporales</taxon>
        <taxon>Streptomycetaceae</taxon>
        <taxon>Streptomyces</taxon>
    </lineage>
</organism>
<feature type="region of interest" description="Disordered" evidence="1">
    <location>
        <begin position="386"/>
        <end position="415"/>
    </location>
</feature>
<dbReference type="STRING" id="146536.AQI70_16635"/>
<feature type="domain" description="Transposase IS701-like DDE" evidence="2">
    <location>
        <begin position="34"/>
        <end position="244"/>
    </location>
</feature>
<dbReference type="RefSeq" id="WP_062149954.1">
    <property type="nucleotide sequence ID" value="NZ_KQ947987.1"/>
</dbReference>
<dbReference type="Proteomes" id="UP000054024">
    <property type="component" value="Unassembled WGS sequence"/>
</dbReference>
<proteinExistence type="predicted"/>
<name>A0A124H1N9_9ACTN</name>
<evidence type="ECO:0000259" key="2">
    <source>
        <dbReference type="Pfam" id="PF13546"/>
    </source>
</evidence>
<dbReference type="PANTHER" id="PTHR33627:SF1">
    <property type="entry name" value="TRANSPOSASE"/>
    <property type="match status" value="1"/>
</dbReference>
<feature type="compositionally biased region" description="Low complexity" evidence="1">
    <location>
        <begin position="392"/>
        <end position="409"/>
    </location>
</feature>
<evidence type="ECO:0000256" key="1">
    <source>
        <dbReference type="SAM" id="MobiDB-lite"/>
    </source>
</evidence>
<comment type="caution">
    <text evidence="3">The sequence shown here is derived from an EMBL/GenBank/DDBJ whole genome shotgun (WGS) entry which is preliminary data.</text>
</comment>
<protein>
    <recommendedName>
        <fullName evidence="2">Transposase IS701-like DDE domain-containing protein</fullName>
    </recommendedName>
</protein>
<accession>A0A124H1N9</accession>